<dbReference type="EMBL" id="JACXTH010000001">
    <property type="protein sequence ID" value="MBD3704135.1"/>
    <property type="molecule type" value="Genomic_DNA"/>
</dbReference>
<name>A0A927DBS8_KLEPN</name>
<dbReference type="GO" id="GO:0016829">
    <property type="term" value="F:lyase activity"/>
    <property type="evidence" value="ECO:0007669"/>
    <property type="project" value="InterPro"/>
</dbReference>
<proteinExistence type="predicted"/>
<protein>
    <submittedName>
        <fullName evidence="1">Alpha-D-ribose 1-methylphosphonate 5-phosphate C-P-lyase PhnJ</fullName>
    </submittedName>
</protein>
<comment type="caution">
    <text evidence="1">The sequence shown here is derived from an EMBL/GenBank/DDBJ whole genome shotgun (WGS) entry which is preliminary data.</text>
</comment>
<accession>A0A927DBS8</accession>
<dbReference type="Pfam" id="PF06007">
    <property type="entry name" value="PhnJ"/>
    <property type="match status" value="1"/>
</dbReference>
<reference evidence="1" key="1">
    <citation type="submission" date="2020-07" db="EMBL/GenBank/DDBJ databases">
        <title>Clinical and genomic characterization of carbapenemase-producing Enterobacterales causing secondary infections during the COVID-19 crisis at a New York City hospital.</title>
        <authorList>
            <person name="Gomez-Simmonds A."/>
            <person name="Annavajhala M.K."/>
            <person name="Uhlemann A.-C."/>
        </authorList>
    </citation>
    <scope>NUCLEOTIDE SEQUENCE</scope>
    <source>
        <strain evidence="1">NK1596</strain>
    </source>
</reference>
<evidence type="ECO:0000313" key="2">
    <source>
        <dbReference type="Proteomes" id="UP000652007"/>
    </source>
</evidence>
<dbReference type="Proteomes" id="UP000652007">
    <property type="component" value="Unassembled WGS sequence"/>
</dbReference>
<dbReference type="GO" id="GO:0019700">
    <property type="term" value="P:organic phosphonate catabolic process"/>
    <property type="evidence" value="ECO:0007669"/>
    <property type="project" value="InterPro"/>
</dbReference>
<organism evidence="1 2">
    <name type="scientific">Klebsiella pneumoniae</name>
    <dbReference type="NCBI Taxonomy" id="573"/>
    <lineage>
        <taxon>Bacteria</taxon>
        <taxon>Pseudomonadati</taxon>
        <taxon>Pseudomonadota</taxon>
        <taxon>Gammaproteobacteria</taxon>
        <taxon>Enterobacterales</taxon>
        <taxon>Enterobacteriaceae</taxon>
        <taxon>Klebsiella/Raoultella group</taxon>
        <taxon>Klebsiella</taxon>
        <taxon>Klebsiella pneumoniae complex</taxon>
    </lineage>
</organism>
<sequence length="62" mass="7223">MANPLTGYNFAYLDEQTKRMIRRAILKAVAIPGYRGAVRRARNANALRLGHRRHPADRQRHR</sequence>
<gene>
    <name evidence="1" type="ORF">IE990_05855</name>
</gene>
<evidence type="ECO:0000313" key="1">
    <source>
        <dbReference type="EMBL" id="MBD3704135.1"/>
    </source>
</evidence>
<dbReference type="InterPro" id="IPR010306">
    <property type="entry name" value="PhnJ"/>
</dbReference>
<dbReference type="GO" id="GO:0051539">
    <property type="term" value="F:4 iron, 4 sulfur cluster binding"/>
    <property type="evidence" value="ECO:0007669"/>
    <property type="project" value="InterPro"/>
</dbReference>
<dbReference type="AlphaFoldDB" id="A0A927DBS8"/>